<feature type="binding site" evidence="1">
    <location>
        <position position="241"/>
    </location>
    <ligand>
        <name>Mg(2+)</name>
        <dbReference type="ChEBI" id="CHEBI:18420"/>
        <label>5</label>
    </ligand>
</feature>
<dbReference type="Pfam" id="PF02769">
    <property type="entry name" value="AIRS_C"/>
    <property type="match status" value="1"/>
</dbReference>
<dbReference type="Gene3D" id="3.30.1330.10">
    <property type="entry name" value="PurM-like, N-terminal domain"/>
    <property type="match status" value="1"/>
</dbReference>
<feature type="binding site" evidence="1">
    <location>
        <position position="48"/>
    </location>
    <ligand>
        <name>Mg(2+)</name>
        <dbReference type="ChEBI" id="CHEBI:18420"/>
        <label>3</label>
    </ligand>
</feature>
<dbReference type="SUPFAM" id="SSF56042">
    <property type="entry name" value="PurM C-terminal domain-like"/>
    <property type="match status" value="1"/>
</dbReference>
<feature type="binding site" evidence="1">
    <location>
        <position position="64"/>
    </location>
    <ligand>
        <name>Mg(2+)</name>
        <dbReference type="ChEBI" id="CHEBI:18420"/>
        <label>1</label>
    </ligand>
</feature>
<dbReference type="GO" id="GO:0009030">
    <property type="term" value="F:thiamine-phosphate kinase activity"/>
    <property type="evidence" value="ECO:0007669"/>
    <property type="project" value="UniProtKB-UniRule"/>
</dbReference>
<dbReference type="EMBL" id="WNKU01000006">
    <property type="protein sequence ID" value="MTV48734.1"/>
    <property type="molecule type" value="Genomic_DNA"/>
</dbReference>
<feature type="binding site" evidence="1">
    <location>
        <position position="352"/>
    </location>
    <ligand>
        <name>substrate</name>
    </ligand>
</feature>
<dbReference type="Proteomes" id="UP000430670">
    <property type="component" value="Unassembled WGS sequence"/>
</dbReference>
<organism evidence="4 5">
    <name type="scientific">Heliobacterium mobile</name>
    <name type="common">Heliobacillus mobilis</name>
    <dbReference type="NCBI Taxonomy" id="28064"/>
    <lineage>
        <taxon>Bacteria</taxon>
        <taxon>Bacillati</taxon>
        <taxon>Bacillota</taxon>
        <taxon>Clostridia</taxon>
        <taxon>Eubacteriales</taxon>
        <taxon>Heliobacteriaceae</taxon>
        <taxon>Heliobacterium</taxon>
    </lineage>
</organism>
<dbReference type="GO" id="GO:0009229">
    <property type="term" value="P:thiamine diphosphate biosynthetic process"/>
    <property type="evidence" value="ECO:0007669"/>
    <property type="project" value="UniProtKB-UniRule"/>
</dbReference>
<feature type="binding site" evidence="1">
    <location>
        <position position="166"/>
    </location>
    <ligand>
        <name>ATP</name>
        <dbReference type="ChEBI" id="CHEBI:30616"/>
    </ligand>
</feature>
<feature type="domain" description="PurM-like C-terminal" evidence="3">
    <location>
        <begin position="170"/>
        <end position="331"/>
    </location>
</feature>
<evidence type="ECO:0000259" key="3">
    <source>
        <dbReference type="Pfam" id="PF02769"/>
    </source>
</evidence>
<dbReference type="GO" id="GO:0005524">
    <property type="term" value="F:ATP binding"/>
    <property type="evidence" value="ECO:0007669"/>
    <property type="project" value="UniProtKB-UniRule"/>
</dbReference>
<dbReference type="OrthoDB" id="9802811at2"/>
<dbReference type="NCBIfam" id="TIGR01379">
    <property type="entry name" value="thiL"/>
    <property type="match status" value="1"/>
</dbReference>
<dbReference type="RefSeq" id="WP_155475840.1">
    <property type="nucleotide sequence ID" value="NZ_WNKU01000006.1"/>
</dbReference>
<evidence type="ECO:0000313" key="4">
    <source>
        <dbReference type="EMBL" id="MTV48734.1"/>
    </source>
</evidence>
<feature type="binding site" evidence="1">
    <location>
        <position position="65"/>
    </location>
    <ligand>
        <name>Mg(2+)</name>
        <dbReference type="ChEBI" id="CHEBI:18420"/>
        <label>2</label>
    </ligand>
</feature>
<dbReference type="AlphaFoldDB" id="A0A6I3SIM8"/>
<feature type="binding site" evidence="1">
    <location>
        <position position="124"/>
    </location>
    <ligand>
        <name>ATP</name>
        <dbReference type="ChEBI" id="CHEBI:30616"/>
    </ligand>
</feature>
<feature type="binding site" evidence="1">
    <location>
        <position position="142"/>
    </location>
    <ligand>
        <name>Mg(2+)</name>
        <dbReference type="ChEBI" id="CHEBI:18420"/>
        <label>1</label>
    </ligand>
</feature>
<dbReference type="PIRSF" id="PIRSF005303">
    <property type="entry name" value="Thiam_monoph_kin"/>
    <property type="match status" value="1"/>
</dbReference>
<dbReference type="Pfam" id="PF00586">
    <property type="entry name" value="AIRS"/>
    <property type="match status" value="1"/>
</dbReference>
<dbReference type="GO" id="GO:0000287">
    <property type="term" value="F:magnesium ion binding"/>
    <property type="evidence" value="ECO:0007669"/>
    <property type="project" value="UniProtKB-UniRule"/>
</dbReference>
<gene>
    <name evidence="1 4" type="primary">thiL</name>
    <name evidence="4" type="ORF">GJ688_07040</name>
</gene>
<name>A0A6I3SIM8_HELMO</name>
<feature type="binding site" evidence="1">
    <location>
        <position position="94"/>
    </location>
    <ligand>
        <name>Mg(2+)</name>
        <dbReference type="ChEBI" id="CHEBI:18420"/>
        <label>3</label>
    </ligand>
</feature>
<comment type="pathway">
    <text evidence="1">Cofactor biosynthesis; thiamine diphosphate biosynthesis; thiamine diphosphate from thiamine phosphate: step 1/1.</text>
</comment>
<feature type="binding site" evidence="1">
    <location>
        <position position="72"/>
    </location>
    <ligand>
        <name>substrate</name>
    </ligand>
</feature>
<feature type="binding site" evidence="1">
    <location>
        <position position="63"/>
    </location>
    <ligand>
        <name>Mg(2+)</name>
        <dbReference type="ChEBI" id="CHEBI:18420"/>
        <label>4</label>
    </ligand>
</feature>
<feature type="binding site" evidence="1">
    <location>
        <position position="65"/>
    </location>
    <ligand>
        <name>Mg(2+)</name>
        <dbReference type="ChEBI" id="CHEBI:18420"/>
        <label>1</label>
    </ligand>
</feature>
<dbReference type="PANTHER" id="PTHR30270:SF0">
    <property type="entry name" value="THIAMINE-MONOPHOSPHATE KINASE"/>
    <property type="match status" value="1"/>
</dbReference>
<dbReference type="InterPro" id="IPR016188">
    <property type="entry name" value="PurM-like_N"/>
</dbReference>
<dbReference type="UniPathway" id="UPA00060">
    <property type="reaction ID" value="UER00142"/>
</dbReference>
<dbReference type="EC" id="2.7.4.16" evidence="1"/>
<dbReference type="InterPro" id="IPR010918">
    <property type="entry name" value="PurM-like_C_dom"/>
</dbReference>
<keyword evidence="1" id="KW-0784">Thiamine biosynthesis</keyword>
<evidence type="ECO:0000313" key="5">
    <source>
        <dbReference type="Proteomes" id="UP000430670"/>
    </source>
</evidence>
<keyword evidence="1" id="KW-0460">Magnesium</keyword>
<proteinExistence type="inferred from homology"/>
<comment type="caution">
    <text evidence="4">The sequence shown here is derived from an EMBL/GenBank/DDBJ whole genome shotgun (WGS) entry which is preliminary data.</text>
</comment>
<keyword evidence="1 4" id="KW-0808">Transferase</keyword>
<keyword evidence="1" id="KW-0479">Metal-binding</keyword>
<feature type="binding site" evidence="1">
    <location>
        <begin position="141"/>
        <end position="142"/>
    </location>
    <ligand>
        <name>ATP</name>
        <dbReference type="ChEBI" id="CHEBI:30616"/>
    </ligand>
</feature>
<dbReference type="InterPro" id="IPR036676">
    <property type="entry name" value="PurM-like_C_sf"/>
</dbReference>
<keyword evidence="1" id="KW-0067">ATP-binding</keyword>
<comment type="miscellaneous">
    <text evidence="1">Reaction mechanism of ThiL seems to utilize a direct, inline transfer of the gamma-phosphate of ATP to TMP rather than a phosphorylated enzyme intermediate.</text>
</comment>
<sequence>MNEGNKGTSLSEVGEFGLIARLAAAWQRGAQKPSEKNLPGLRLGIGDDAAVIRMQTGGDLLVTTDMLVEDVHFLWLPRRLRQLGRKALAVNISDIAAMGGKPGWAFLSIGVPAKATVEEVEEIYAGMGEMAARHGVTLAGGDTVRADKWVINVTLLGLAGQEPFIRSGGRPGDAIVVTGTVGDSAAGLQLLFSGEGDKSEDDLPEDWRMLISRHLDPTPRVKEALALVELGGVTAMMDVSDGISSEVNHICKASGCGARIDLTTLPISLAAQRLAESCGRSVFPWALSGGEDYELIFTVPPEKVSSLMAFIGEKTRTAFTVIGHLTEPGDGITAVHPDINDGAPFNLAAKGYNHFA</sequence>
<keyword evidence="1" id="KW-0547">Nucleotide-binding</keyword>
<dbReference type="HAMAP" id="MF_02128">
    <property type="entry name" value="TMP_kinase"/>
    <property type="match status" value="1"/>
</dbReference>
<accession>A0A6I3SIM8</accession>
<dbReference type="InterPro" id="IPR036921">
    <property type="entry name" value="PurM-like_N_sf"/>
</dbReference>
<dbReference type="CDD" id="cd02194">
    <property type="entry name" value="ThiL"/>
    <property type="match status" value="1"/>
</dbReference>
<dbReference type="PANTHER" id="PTHR30270">
    <property type="entry name" value="THIAMINE-MONOPHOSPHATE KINASE"/>
    <property type="match status" value="1"/>
</dbReference>
<keyword evidence="1 4" id="KW-0418">Kinase</keyword>
<evidence type="ECO:0000256" key="1">
    <source>
        <dbReference type="HAMAP-Rule" id="MF_02128"/>
    </source>
</evidence>
<feature type="domain" description="PurM-like N-terminal" evidence="2">
    <location>
        <begin position="46"/>
        <end position="158"/>
    </location>
</feature>
<protein>
    <recommendedName>
        <fullName evidence="1">Thiamine-monophosphate kinase</fullName>
        <shortName evidence="1">TMP kinase</shortName>
        <shortName evidence="1">Thiamine-phosphate kinase</shortName>
        <ecNumber evidence="1">2.7.4.16</ecNumber>
    </recommendedName>
</protein>
<dbReference type="SUPFAM" id="SSF55326">
    <property type="entry name" value="PurM N-terminal domain-like"/>
    <property type="match status" value="1"/>
</dbReference>
<feature type="binding site" evidence="1">
    <location>
        <position position="94"/>
    </location>
    <ligand>
        <name>Mg(2+)</name>
        <dbReference type="ChEBI" id="CHEBI:18420"/>
        <label>2</label>
    </ligand>
</feature>
<comment type="catalytic activity">
    <reaction evidence="1">
        <text>thiamine phosphate + ATP = thiamine diphosphate + ADP</text>
        <dbReference type="Rhea" id="RHEA:15913"/>
        <dbReference type="ChEBI" id="CHEBI:30616"/>
        <dbReference type="ChEBI" id="CHEBI:37575"/>
        <dbReference type="ChEBI" id="CHEBI:58937"/>
        <dbReference type="ChEBI" id="CHEBI:456216"/>
        <dbReference type="EC" id="2.7.4.16"/>
    </reaction>
</comment>
<comment type="similarity">
    <text evidence="1">Belongs to the thiamine-monophosphate kinase family.</text>
</comment>
<feature type="binding site" evidence="1">
    <location>
        <position position="240"/>
    </location>
    <ligand>
        <name>ATP</name>
        <dbReference type="ChEBI" id="CHEBI:30616"/>
    </ligand>
</feature>
<evidence type="ECO:0000259" key="2">
    <source>
        <dbReference type="Pfam" id="PF00586"/>
    </source>
</evidence>
<dbReference type="Gene3D" id="3.90.650.10">
    <property type="entry name" value="PurM-like C-terminal domain"/>
    <property type="match status" value="1"/>
</dbReference>
<feature type="binding site" evidence="1">
    <location>
        <position position="94"/>
    </location>
    <ligand>
        <name>Mg(2+)</name>
        <dbReference type="ChEBI" id="CHEBI:18420"/>
        <label>4</label>
    </ligand>
</feature>
<comment type="function">
    <text evidence="1">Catalyzes the ATP-dependent phosphorylation of thiamine-monophosphate (TMP) to form thiamine-pyrophosphate (TPP), the active form of vitamin B1.</text>
</comment>
<keyword evidence="5" id="KW-1185">Reference proteome</keyword>
<feature type="binding site" evidence="1">
    <location>
        <position position="48"/>
    </location>
    <ligand>
        <name>Mg(2+)</name>
        <dbReference type="ChEBI" id="CHEBI:18420"/>
        <label>4</label>
    </ligand>
</feature>
<feature type="binding site" evidence="1">
    <location>
        <position position="238"/>
    </location>
    <ligand>
        <name>Mg(2+)</name>
        <dbReference type="ChEBI" id="CHEBI:18420"/>
        <label>3</label>
    </ligand>
</feature>
<reference evidence="4 5" key="1">
    <citation type="submission" date="2019-11" db="EMBL/GenBank/DDBJ databases">
        <title>Whole-genome sequence of a the green, strictly anaerobic photosynthetic bacterium Heliobacillus mobilis DSM 6151.</title>
        <authorList>
            <person name="Kyndt J.A."/>
            <person name="Meyer T.E."/>
        </authorList>
    </citation>
    <scope>NUCLEOTIDE SEQUENCE [LARGE SCALE GENOMIC DNA]</scope>
    <source>
        <strain evidence="4 5">DSM 6151</strain>
    </source>
</reference>
<dbReference type="InterPro" id="IPR006283">
    <property type="entry name" value="ThiL-like"/>
</dbReference>
<dbReference type="GO" id="GO:0009228">
    <property type="term" value="P:thiamine biosynthetic process"/>
    <property type="evidence" value="ECO:0007669"/>
    <property type="project" value="UniProtKB-KW"/>
</dbReference>
<feature type="binding site" evidence="1">
    <location>
        <position position="291"/>
    </location>
    <ligand>
        <name>substrate</name>
    </ligand>
</feature>